<keyword evidence="1" id="KW-1133">Transmembrane helix</keyword>
<feature type="transmembrane region" description="Helical" evidence="1">
    <location>
        <begin position="12"/>
        <end position="34"/>
    </location>
</feature>
<evidence type="ECO:0008006" key="4">
    <source>
        <dbReference type="Google" id="ProtNLM"/>
    </source>
</evidence>
<dbReference type="RefSeq" id="WP_259428000.1">
    <property type="nucleotide sequence ID" value="NZ_JANWTC010000006.1"/>
</dbReference>
<gene>
    <name evidence="2" type="ORF">NYP18_09720</name>
</gene>
<proteinExistence type="predicted"/>
<dbReference type="Proteomes" id="UP001205965">
    <property type="component" value="Unassembled WGS sequence"/>
</dbReference>
<comment type="caution">
    <text evidence="2">The sequence shown here is derived from an EMBL/GenBank/DDBJ whole genome shotgun (WGS) entry which is preliminary data.</text>
</comment>
<dbReference type="EMBL" id="JANWTC010000006">
    <property type="protein sequence ID" value="MCS5479932.1"/>
    <property type="molecule type" value="Genomic_DNA"/>
</dbReference>
<name>A0ABT2G0X2_9CORY</name>
<feature type="transmembrane region" description="Helical" evidence="1">
    <location>
        <begin position="46"/>
        <end position="68"/>
    </location>
</feature>
<keyword evidence="1" id="KW-0472">Membrane</keyword>
<evidence type="ECO:0000256" key="1">
    <source>
        <dbReference type="SAM" id="Phobius"/>
    </source>
</evidence>
<evidence type="ECO:0000313" key="2">
    <source>
        <dbReference type="EMBL" id="MCS5479932.1"/>
    </source>
</evidence>
<keyword evidence="3" id="KW-1185">Reference proteome</keyword>
<evidence type="ECO:0000313" key="3">
    <source>
        <dbReference type="Proteomes" id="UP001205965"/>
    </source>
</evidence>
<accession>A0ABT2G0X2</accession>
<protein>
    <recommendedName>
        <fullName evidence="4">Secreted protein</fullName>
    </recommendedName>
</protein>
<sequence>MASGNGTTARVFSSAVQVATALGALVLIGVILWIDVATTIWQEMVILSGLAAGLVTFLLTTVFVNRFLARQVEARWAPVTHMALTSLLHQLADEESSDLSRGDISPRTLEIPTAADAHGLRRELDKLRSRLLKEQNHLTGVLGTWSGFLTSTGDNGDILRAAAQLALQLDHVRDLALEAEEHLVSPGLSQDDHPGWAELATQIESCNQHHAALISALQTRKREHTAEWLRRAPRSGAGA</sequence>
<keyword evidence="1" id="KW-0812">Transmembrane</keyword>
<reference evidence="2 3" key="1">
    <citation type="submission" date="2022-08" db="EMBL/GenBank/DDBJ databases">
        <title>YIM 101645 draft genome.</title>
        <authorList>
            <person name="Chen X."/>
        </authorList>
    </citation>
    <scope>NUCLEOTIDE SEQUENCE [LARGE SCALE GENOMIC DNA]</scope>
    <source>
        <strain evidence="2 3">YIM 101645</strain>
    </source>
</reference>
<organism evidence="2 3">
    <name type="scientific">Corynebacterium lemuris</name>
    <dbReference type="NCBI Taxonomy" id="1859292"/>
    <lineage>
        <taxon>Bacteria</taxon>
        <taxon>Bacillati</taxon>
        <taxon>Actinomycetota</taxon>
        <taxon>Actinomycetes</taxon>
        <taxon>Mycobacteriales</taxon>
        <taxon>Corynebacteriaceae</taxon>
        <taxon>Corynebacterium</taxon>
    </lineage>
</organism>